<protein>
    <submittedName>
        <fullName evidence="6">Protein kinase subdomain-containing protein</fullName>
    </submittedName>
</protein>
<dbReference type="GO" id="GO:0016020">
    <property type="term" value="C:membrane"/>
    <property type="evidence" value="ECO:0007669"/>
    <property type="project" value="TreeGrafter"/>
</dbReference>
<dbReference type="InterPro" id="IPR002641">
    <property type="entry name" value="PNPLA_dom"/>
</dbReference>
<feature type="short sequence motif" description="DGA/G" evidence="4">
    <location>
        <begin position="420"/>
        <end position="422"/>
    </location>
</feature>
<accession>A0A179GMV7</accession>
<dbReference type="PANTHER" id="PTHR24185:SF1">
    <property type="entry name" value="CALCIUM-INDEPENDENT PHOSPHOLIPASE A2-GAMMA"/>
    <property type="match status" value="1"/>
</dbReference>
<dbReference type="Gene3D" id="3.40.1090.10">
    <property type="entry name" value="Cytosolic phospholipase A2 catalytic domain"/>
    <property type="match status" value="1"/>
</dbReference>
<dbReference type="AlphaFoldDB" id="A0A179GMV7"/>
<dbReference type="Pfam" id="PF01734">
    <property type="entry name" value="Patatin"/>
    <property type="match status" value="1"/>
</dbReference>
<dbReference type="GO" id="GO:0019369">
    <property type="term" value="P:arachidonate metabolic process"/>
    <property type="evidence" value="ECO:0007669"/>
    <property type="project" value="TreeGrafter"/>
</dbReference>
<evidence type="ECO:0000313" key="7">
    <source>
        <dbReference type="Proteomes" id="UP000078240"/>
    </source>
</evidence>
<dbReference type="GO" id="GO:0016301">
    <property type="term" value="F:kinase activity"/>
    <property type="evidence" value="ECO:0007669"/>
    <property type="project" value="UniProtKB-KW"/>
</dbReference>
<dbReference type="EMBL" id="LSBH01000005">
    <property type="protein sequence ID" value="OAQ78808.1"/>
    <property type="molecule type" value="Genomic_DNA"/>
</dbReference>
<keyword evidence="1 4" id="KW-0378">Hydrolase</keyword>
<feature type="short sequence motif" description="GXGXXG" evidence="4">
    <location>
        <begin position="239"/>
        <end position="244"/>
    </location>
</feature>
<feature type="domain" description="PNPLA" evidence="5">
    <location>
        <begin position="235"/>
        <end position="433"/>
    </location>
</feature>
<dbReference type="GO" id="GO:0046486">
    <property type="term" value="P:glycerolipid metabolic process"/>
    <property type="evidence" value="ECO:0007669"/>
    <property type="project" value="UniProtKB-ARBA"/>
</dbReference>
<evidence type="ECO:0000256" key="3">
    <source>
        <dbReference type="ARBA" id="ARBA00023098"/>
    </source>
</evidence>
<sequence length="583" mass="63940">MPAKVLKNIEGCKAFPSDQSQIPDGKYLIASDEERSVEAVDADIKAEIWFKTPALDIGTIRKIDRLQLLADSHDQGYADITSGGNWTWFELAILEDESAYKPRVKDGVDLVWKSHDNRFLEEEFGWSQGKVFDEQHDLLRLVEDGNVIAVRLCARFSGWSISARKGYLTIEIDTDEIERDPPPAYGDIVSKVENIQAVFREVNNSIQAGFMPTLPDGLHTAQLLSTGAERPLRVLSLDGGGVRGLSSLHLLNAVMKKAAPDKKPCEVFDMIGGTSTGGYIAIMLGRLKMSVDECIKKYEDFMVKIFNKGTLKKGLDFISNGEFYDETVLESLIKQLIKEKTGDENTELLEAAGNPACKVFCMAVSQQAGNNRGPIFLRSYQNKQEMSLIPDIKIWQAARATSAAPAYFAPITVGNYTLVDGGMGANNPLGWLWTEVLAVFGPARPTSCFLSIGTGMAANQSIPSPGAVPSHTVEAAFAAVATNTELTNILFRALVNAFAPRPMEKKYWRLNVSQEIPAWDEEKRTWFGLGGTYVVHHPQDYKDVGALDDVGALKALIEMTGKYIGDQDAIIGECAKALMAAVA</sequence>
<reference evidence="6 7" key="1">
    <citation type="submission" date="2016-01" db="EMBL/GenBank/DDBJ databases">
        <title>Biosynthesis of antibiotic leucinostatins and their inhibition on Phytophthora in bio-control Purpureocillium lilacinum.</title>
        <authorList>
            <person name="Wang G."/>
            <person name="Liu Z."/>
            <person name="Lin R."/>
            <person name="Li E."/>
            <person name="Mao Z."/>
            <person name="Ling J."/>
            <person name="Yin W."/>
            <person name="Xie B."/>
        </authorList>
    </citation>
    <scope>NUCLEOTIDE SEQUENCE [LARGE SCALE GENOMIC DNA]</scope>
    <source>
        <strain evidence="6">PLBJ-1</strain>
    </source>
</reference>
<dbReference type="GO" id="GO:0016042">
    <property type="term" value="P:lipid catabolic process"/>
    <property type="evidence" value="ECO:0007669"/>
    <property type="project" value="UniProtKB-UniRule"/>
</dbReference>
<dbReference type="PROSITE" id="PS51635">
    <property type="entry name" value="PNPLA"/>
    <property type="match status" value="1"/>
</dbReference>
<keyword evidence="6" id="KW-0808">Transferase</keyword>
<evidence type="ECO:0000256" key="4">
    <source>
        <dbReference type="PROSITE-ProRule" id="PRU01161"/>
    </source>
</evidence>
<feature type="active site" description="Nucleophile" evidence="4">
    <location>
        <position position="275"/>
    </location>
</feature>
<evidence type="ECO:0000256" key="2">
    <source>
        <dbReference type="ARBA" id="ARBA00022963"/>
    </source>
</evidence>
<dbReference type="PANTHER" id="PTHR24185">
    <property type="entry name" value="CALCIUM-INDEPENDENT PHOSPHOLIPASE A2-GAMMA"/>
    <property type="match status" value="1"/>
</dbReference>
<evidence type="ECO:0000256" key="1">
    <source>
        <dbReference type="ARBA" id="ARBA00022801"/>
    </source>
</evidence>
<evidence type="ECO:0000313" key="6">
    <source>
        <dbReference type="EMBL" id="OAQ78808.1"/>
    </source>
</evidence>
<comment type="caution">
    <text evidence="6">The sequence shown here is derived from an EMBL/GenBank/DDBJ whole genome shotgun (WGS) entry which is preliminary data.</text>
</comment>
<keyword evidence="6" id="KW-0418">Kinase</keyword>
<feature type="active site" description="Proton acceptor" evidence="4">
    <location>
        <position position="420"/>
    </location>
</feature>
<keyword evidence="2 4" id="KW-0442">Lipid degradation</keyword>
<feature type="short sequence motif" description="GXSXG" evidence="4">
    <location>
        <begin position="273"/>
        <end position="277"/>
    </location>
</feature>
<dbReference type="InterPro" id="IPR016035">
    <property type="entry name" value="Acyl_Trfase/lysoPLipase"/>
</dbReference>
<dbReference type="Proteomes" id="UP000078240">
    <property type="component" value="Unassembled WGS sequence"/>
</dbReference>
<organism evidence="6 7">
    <name type="scientific">Purpureocillium lilacinum</name>
    <name type="common">Paecilomyces lilacinus</name>
    <dbReference type="NCBI Taxonomy" id="33203"/>
    <lineage>
        <taxon>Eukaryota</taxon>
        <taxon>Fungi</taxon>
        <taxon>Dikarya</taxon>
        <taxon>Ascomycota</taxon>
        <taxon>Pezizomycotina</taxon>
        <taxon>Sordariomycetes</taxon>
        <taxon>Hypocreomycetidae</taxon>
        <taxon>Hypocreales</taxon>
        <taxon>Ophiocordycipitaceae</taxon>
        <taxon>Purpureocillium</taxon>
    </lineage>
</organism>
<name>A0A179GMV7_PURLI</name>
<dbReference type="GO" id="GO:0047499">
    <property type="term" value="F:calcium-independent phospholipase A2 activity"/>
    <property type="evidence" value="ECO:0007669"/>
    <property type="project" value="TreeGrafter"/>
</dbReference>
<evidence type="ECO:0000259" key="5">
    <source>
        <dbReference type="PROSITE" id="PS51635"/>
    </source>
</evidence>
<gene>
    <name evidence="6" type="ORF">VFPBJ_06929</name>
</gene>
<keyword evidence="3 4" id="KW-0443">Lipid metabolism</keyword>
<proteinExistence type="predicted"/>
<dbReference type="SUPFAM" id="SSF52151">
    <property type="entry name" value="FabD/lysophospholipase-like"/>
    <property type="match status" value="1"/>
</dbReference>